<feature type="domain" description="Post-transcriptional regulator MKT1 N-terminal" evidence="4">
    <location>
        <begin position="306"/>
        <end position="395"/>
    </location>
</feature>
<dbReference type="SUPFAM" id="SSF88723">
    <property type="entry name" value="PIN domain-like"/>
    <property type="match status" value="1"/>
</dbReference>
<dbReference type="Proteomes" id="UP001302367">
    <property type="component" value="Chromosome 3"/>
</dbReference>
<evidence type="ECO:0008006" key="9">
    <source>
        <dbReference type="Google" id="ProtNLM"/>
    </source>
</evidence>
<protein>
    <recommendedName>
        <fullName evidence="9">Protein MKT1</fullName>
    </recommendedName>
</protein>
<accession>A0A2G5I2T0</accession>
<comment type="similarity">
    <text evidence="2">Belongs to the XPG/RAD2 endonuclease family.</text>
</comment>
<dbReference type="InterPro" id="IPR006084">
    <property type="entry name" value="XPG/Rad2"/>
</dbReference>
<gene>
    <name evidence="5" type="ORF">CB0940_02741</name>
    <name evidence="6" type="ORF">RHO25_004509</name>
</gene>
<evidence type="ECO:0000256" key="2">
    <source>
        <dbReference type="ARBA" id="ARBA00024023"/>
    </source>
</evidence>
<keyword evidence="1" id="KW-0810">Translation regulation</keyword>
<dbReference type="Proteomes" id="UP000230605">
    <property type="component" value="Chromosome 3"/>
</dbReference>
<dbReference type="GO" id="GO:0003730">
    <property type="term" value="F:mRNA 3'-UTR binding"/>
    <property type="evidence" value="ECO:0007669"/>
    <property type="project" value="TreeGrafter"/>
</dbReference>
<keyword evidence="8" id="KW-1185">Reference proteome</keyword>
<dbReference type="Pfam" id="PF12247">
    <property type="entry name" value="MKT1_N"/>
    <property type="match status" value="1"/>
</dbReference>
<dbReference type="PANTHER" id="PTHR11081:SF32">
    <property type="entry name" value="POST-TRANSCRIPTIONAL REGULATOR MKT1"/>
    <property type="match status" value="1"/>
</dbReference>
<evidence type="ECO:0000313" key="6">
    <source>
        <dbReference type="EMBL" id="WPA99889.1"/>
    </source>
</evidence>
<dbReference type="InterPro" id="IPR022039">
    <property type="entry name" value="MKT1_C"/>
</dbReference>
<evidence type="ECO:0000313" key="5">
    <source>
        <dbReference type="EMBL" id="PIA99058.1"/>
    </source>
</evidence>
<evidence type="ECO:0000259" key="4">
    <source>
        <dbReference type="Pfam" id="PF12247"/>
    </source>
</evidence>
<reference evidence="6 8" key="2">
    <citation type="submission" date="2023-09" db="EMBL/GenBank/DDBJ databases">
        <title>Complete-Gapless Cercospora beticola genome.</title>
        <authorList>
            <person name="Wyatt N.A."/>
            <person name="Spanner R.E."/>
            <person name="Bolton M.D."/>
        </authorList>
    </citation>
    <scope>NUCLEOTIDE SEQUENCE [LARGE SCALE GENOMIC DNA]</scope>
    <source>
        <strain evidence="6">Cb09-40</strain>
    </source>
</reference>
<dbReference type="AlphaFoldDB" id="A0A2G5I2T0"/>
<proteinExistence type="inferred from homology"/>
<dbReference type="EMBL" id="CP134186">
    <property type="protein sequence ID" value="WPA99889.1"/>
    <property type="molecule type" value="Genomic_DNA"/>
</dbReference>
<dbReference type="CDD" id="cd09858">
    <property type="entry name" value="PIN_MKT1"/>
    <property type="match status" value="1"/>
</dbReference>
<reference evidence="5 7" key="1">
    <citation type="submission" date="2015-10" db="EMBL/GenBank/DDBJ databases">
        <title>The cercosporin biosynthetic gene cluster was horizontally transferred to several fungal lineages and shown to be expanded in Cercospora beticola based on microsynteny with recipient genomes.</title>
        <authorList>
            <person name="De Jonge R."/>
            <person name="Ebert M.K."/>
            <person name="Suttle J.C."/>
            <person name="Jurick Ii W.M."/>
            <person name="Secor G.A."/>
            <person name="Thomma B.P."/>
            <person name="Van De Peer Y."/>
            <person name="Bolton M.D."/>
        </authorList>
    </citation>
    <scope>NUCLEOTIDE SEQUENCE [LARGE SCALE GENOMIC DNA]</scope>
    <source>
        <strain evidence="5 7">09-40</strain>
    </source>
</reference>
<evidence type="ECO:0000313" key="8">
    <source>
        <dbReference type="Proteomes" id="UP001302367"/>
    </source>
</evidence>
<dbReference type="OrthoDB" id="17262at2759"/>
<sequence>MAESLAFREWAKNEGLVKAVPISDFEDAVIGYDAEDFINILLVQEGTREPLLPALGGLPFALRSHIDRELANIEKFTKKKPLFVFNGLDLDLYDRKFISKESERAVRILEEAWRVYDNGDGDAAVRAFERACTYRTGHILRFLYHYLHEKGAHVMVAPYSAAAQLAYTDGIRGVAASHGSASLLAFGIDRFVLHFDWDAQLAHFIDRDSALAQLNMTTEQLTDLLMLSGLLILPPIPEIVREGQVPSIAAARQVLGQAGMNGWQAAQQSKDKDYETAFKKARLAVKFMIVCERNGDYKQLNFSESPNDLAQVIGTRYPIEIYHYLNRGVIGPRILNWRAHKEIFESPPLDGGSAAAYRELVQKKLQPLHLRSIVILSSRLGRYYQSYNVDLICWFNEKDKQTLDIKGNPAVSTPSKEPESWHVRDNLRRTSSAAERIDLNANPIHYAITWLSDDTLAKKSLTKREKDQHSVLTTPAELLSNITWRFLHDRGYINSSDHTLTAWGKALKAAFEKAAADKYLGATTPPREAEEAIFIAFELLRLDLLNGKDLFPGVSGGASRGTDQDKTNVQLITRVATLGSFRHQNIGYTGPLSRNTLAYHQLAAAVRNSLRDLVEVHAVNLLLGGSAVRVRDSEEYVELGGRLPFLKEPDVGLALVVKSYLDEMCQPPERRTDVRKWFTHAEDIDGDIQRAWKLWGAINAGIQAADGAIVGPETRDAFEVADSWLQGKHVPHMNGTNGAD</sequence>
<dbReference type="EMBL" id="LKMD01000101">
    <property type="protein sequence ID" value="PIA99058.1"/>
    <property type="molecule type" value="Genomic_DNA"/>
</dbReference>
<dbReference type="Pfam" id="PF12246">
    <property type="entry name" value="MKT1_C"/>
    <property type="match status" value="1"/>
</dbReference>
<dbReference type="Gene3D" id="3.40.50.1010">
    <property type="entry name" value="5'-nuclease"/>
    <property type="match status" value="1"/>
</dbReference>
<dbReference type="InterPro" id="IPR029060">
    <property type="entry name" value="PIN-like_dom_sf"/>
</dbReference>
<dbReference type="InterPro" id="IPR022040">
    <property type="entry name" value="MKT1_N"/>
</dbReference>
<dbReference type="GO" id="GO:0006417">
    <property type="term" value="P:regulation of translation"/>
    <property type="evidence" value="ECO:0007669"/>
    <property type="project" value="UniProtKB-KW"/>
</dbReference>
<dbReference type="PANTHER" id="PTHR11081">
    <property type="entry name" value="FLAP ENDONUCLEASE FAMILY MEMBER"/>
    <property type="match status" value="1"/>
</dbReference>
<evidence type="ECO:0000259" key="3">
    <source>
        <dbReference type="Pfam" id="PF12246"/>
    </source>
</evidence>
<evidence type="ECO:0000256" key="1">
    <source>
        <dbReference type="ARBA" id="ARBA00022845"/>
    </source>
</evidence>
<feature type="domain" description="Post-transcriptional regulator MKT1 C-terminal" evidence="3">
    <location>
        <begin position="485"/>
        <end position="726"/>
    </location>
</feature>
<organism evidence="5 7">
    <name type="scientific">Cercospora beticola</name>
    <name type="common">Sugarbeet leaf spot fungus</name>
    <dbReference type="NCBI Taxonomy" id="122368"/>
    <lineage>
        <taxon>Eukaryota</taxon>
        <taxon>Fungi</taxon>
        <taxon>Dikarya</taxon>
        <taxon>Ascomycota</taxon>
        <taxon>Pezizomycotina</taxon>
        <taxon>Dothideomycetes</taxon>
        <taxon>Dothideomycetidae</taxon>
        <taxon>Mycosphaerellales</taxon>
        <taxon>Mycosphaerellaceae</taxon>
        <taxon>Cercospora</taxon>
    </lineage>
</organism>
<name>A0A2G5I2T0_CERBT</name>
<evidence type="ECO:0000313" key="7">
    <source>
        <dbReference type="Proteomes" id="UP000230605"/>
    </source>
</evidence>